<dbReference type="PANTHER" id="PTHR33841">
    <property type="entry name" value="DNA METHYLTRANSFERASE YEEA-RELATED"/>
    <property type="match status" value="1"/>
</dbReference>
<gene>
    <name evidence="6" type="ORF">BA062_34030</name>
</gene>
<evidence type="ECO:0000313" key="7">
    <source>
        <dbReference type="Proteomes" id="UP000247892"/>
    </source>
</evidence>
<dbReference type="GO" id="GO:0004519">
    <property type="term" value="F:endonuclease activity"/>
    <property type="evidence" value="ECO:0007669"/>
    <property type="project" value="UniProtKB-KW"/>
</dbReference>
<protein>
    <recommendedName>
        <fullName evidence="1">site-specific DNA-methyltransferase (adenine-specific)</fullName>
        <ecNumber evidence="1">2.1.1.72</ecNumber>
    </recommendedName>
</protein>
<evidence type="ECO:0000256" key="5">
    <source>
        <dbReference type="SAM" id="MobiDB-lite"/>
    </source>
</evidence>
<evidence type="ECO:0000256" key="2">
    <source>
        <dbReference type="ARBA" id="ARBA00022603"/>
    </source>
</evidence>
<dbReference type="GO" id="GO:0032259">
    <property type="term" value="P:methylation"/>
    <property type="evidence" value="ECO:0007669"/>
    <property type="project" value="UniProtKB-KW"/>
</dbReference>
<dbReference type="InterPro" id="IPR029063">
    <property type="entry name" value="SAM-dependent_MTases_sf"/>
</dbReference>
<evidence type="ECO:0000256" key="4">
    <source>
        <dbReference type="ARBA" id="ARBA00047942"/>
    </source>
</evidence>
<keyword evidence="2" id="KW-0489">Methyltransferase</keyword>
<keyword evidence="6" id="KW-0378">Hydrolase</keyword>
<dbReference type="SUPFAM" id="SSF53335">
    <property type="entry name" value="S-adenosyl-L-methionine-dependent methyltransferases"/>
    <property type="match status" value="1"/>
</dbReference>
<reference evidence="6 7" key="1">
    <citation type="submission" date="2016-07" db="EMBL/GenBank/DDBJ databases">
        <title>Draft genome sequence of Prauserella sp. YIM 121212, isolated from alkaline soil.</title>
        <authorList>
            <person name="Ruckert C."/>
            <person name="Albersmeier A."/>
            <person name="Jiang C.-L."/>
            <person name="Jiang Y."/>
            <person name="Kalinowski J."/>
            <person name="Schneider O."/>
            <person name="Winkler A."/>
            <person name="Zotchev S.B."/>
        </authorList>
    </citation>
    <scope>NUCLEOTIDE SEQUENCE [LARGE SCALE GENOMIC DNA]</scope>
    <source>
        <strain evidence="6 7">YIM 121212</strain>
    </source>
</reference>
<dbReference type="Proteomes" id="UP000247892">
    <property type="component" value="Unassembled WGS sequence"/>
</dbReference>
<evidence type="ECO:0000256" key="3">
    <source>
        <dbReference type="ARBA" id="ARBA00022679"/>
    </source>
</evidence>
<dbReference type="EMBL" id="MASU01000018">
    <property type="protein sequence ID" value="PXY20010.1"/>
    <property type="molecule type" value="Genomic_DNA"/>
</dbReference>
<keyword evidence="3" id="KW-0808">Transferase</keyword>
<keyword evidence="6" id="KW-0540">Nuclease</keyword>
<proteinExistence type="predicted"/>
<keyword evidence="6" id="KW-0255">Endonuclease</keyword>
<dbReference type="InterPro" id="IPR050953">
    <property type="entry name" value="N4_N6_ade-DNA_methylase"/>
</dbReference>
<name>A0A318LB08_9PSEU</name>
<accession>A0A318LB08</accession>
<dbReference type="OrthoDB" id="4280289at2"/>
<dbReference type="EC" id="2.1.1.72" evidence="1"/>
<organism evidence="6 7">
    <name type="scientific">Prauserella flavalba</name>
    <dbReference type="NCBI Taxonomy" id="1477506"/>
    <lineage>
        <taxon>Bacteria</taxon>
        <taxon>Bacillati</taxon>
        <taxon>Actinomycetota</taxon>
        <taxon>Actinomycetes</taxon>
        <taxon>Pseudonocardiales</taxon>
        <taxon>Pseudonocardiaceae</taxon>
        <taxon>Prauserella</taxon>
    </lineage>
</organism>
<feature type="compositionally biased region" description="Basic and acidic residues" evidence="5">
    <location>
        <begin position="1121"/>
        <end position="1140"/>
    </location>
</feature>
<evidence type="ECO:0000313" key="6">
    <source>
        <dbReference type="EMBL" id="PXY20010.1"/>
    </source>
</evidence>
<feature type="region of interest" description="Disordered" evidence="5">
    <location>
        <begin position="1120"/>
        <end position="1140"/>
    </location>
</feature>
<dbReference type="Gene3D" id="3.40.50.150">
    <property type="entry name" value="Vaccinia Virus protein VP39"/>
    <property type="match status" value="2"/>
</dbReference>
<comment type="caution">
    <text evidence="6">The sequence shown here is derived from an EMBL/GenBank/DDBJ whole genome shotgun (WGS) entry which is preliminary data.</text>
</comment>
<dbReference type="GO" id="GO:0009007">
    <property type="term" value="F:site-specific DNA-methyltransferase (adenine-specific) activity"/>
    <property type="evidence" value="ECO:0007669"/>
    <property type="project" value="UniProtKB-EC"/>
</dbReference>
<sequence length="1565" mass="174479">MAGSDAIIVGEGWLSEHYFNTEATKESFRAKVSERRKFWDDEDKEGRETPRSRFVAARQDLERDLAVITELLDPSAEAGARDGRTADGVAADVHERLLGILGLIGHGLVLERTGPLLRVSAPGVEKHAPLVVLSARPVVVVEDLLARDAVTLPEPVQLSEDDEEIKSVARLTSSLFVAEEAPEFVLVLAGRWALLAERERWAEGRYLAVDLQLVCERNDTRKAGEIDRALTCLSAESIAPDAEGAIWWHGVLEASVKHTVGVSKDLRDGVRLSIEIIANEVLDRRRAQGLDPLPASEAQELAKQSLRFLYRILFLLYAEASPELGVLPVGAPEYDQGYSLDRLRELIQVELATPQARNGTHLYESLAVLFRLVDNGHTPSISHDEAEAAAGLTFNPLRADLFQPAKTAHIDEVRLGNAALQQVLTHLLLSKESRGKDRGFISYAELGINQLGAVYEGLMSYTGFFAETDLYEVAKGGDASKGSWVAPVDRADGISPNDFVKTIDPRTGEKRPVLHPKGSFVFRLAGRERQQSASYYTPEVLTRFTVGQALEELLDQDGTTSAADILTFTVCEPALGSGAFAIEAVRQLADQYLKRRQAELGIRIDPDEYPRRLQEVKAYLALHNVYGVDLNSTAVELAEISLWLDTMVSGLSAPWFGLHLRRGNSLVGTRRAVYTRNQVSTKSWLTEVPRDIPLTSLVEDIANNRVATDGIHHFLLPADGWGAAADAKEAAALAPDAAKALKEWRKKVRTKPTQKQVNALTELAHRVEVLWQIAYRRLTIAEQEIRRDIPVWGADALPVGGSVKREQIEATLADPNGAYQRLRRMMDAWTALWFWPLTTKTVTVDGIPVAPPNLDGWIEALQALLGRSPEIRKKNSGPTLAHAADWDELNDAEDLDLTFAGAQPVAKVLKAHPWLVVCERVAQQQGFFHWNLDFATVFARGGFDIQIGNPPWVRPRSDIDGLLAEGDPWWQLAVKPSEQKRAEKRETTLALPGARDLVIDGATDIACLAEYTGSLAQYPHLQGLQPDLYRCFMEQTWRHVSPRGTIGLITLESHFTDEKAGDLRAAAYSRLRQHWEFINELQLFEIQHQKHYGVNIYGTSREYVKFLSAVSMYHPDTAIRSQEHDGSGPEPGFKDPDGNWDLRPHRSRITTVTEDTLATWHAVLESDDVPVRQTRMVYAVNRSAAAALDKLAHLPRVGELGLQFSPGWHEKNDRTKGYFESKWGTPSGWDDVILQGSHLFVATPFYKFPNSTMKNKDDWSVGDLEQLAADAVPITIYKPRGDRNRYDLKYAHWGEDGEYAARDYYRIGWRCMAANTGERTLTPAIIPPNAAHVDGIFSMGSPECAPRAIASLAAKLSSIVSDFSVRVAQKSTIRAGVANRIPIGEDHPLDDLLILRSLRLNCIVNAYGGLWRECYSEDFSGDQWTGGFKHNRREPLGDVGPVWSSDTPLRIAADRRQALLEIDALVALALGLSADELCSIYRTQFSVLYGYDRKVYYYDANGRLVPNSVLAVWRKKGERMSEEERTATNQAGNTYTYELPFITLDREHDMRVAYAEFQRRLEERS</sequence>
<comment type="catalytic activity">
    <reaction evidence="4">
        <text>a 2'-deoxyadenosine in DNA + S-adenosyl-L-methionine = an N(6)-methyl-2'-deoxyadenosine in DNA + S-adenosyl-L-homocysteine + H(+)</text>
        <dbReference type="Rhea" id="RHEA:15197"/>
        <dbReference type="Rhea" id="RHEA-COMP:12418"/>
        <dbReference type="Rhea" id="RHEA-COMP:12419"/>
        <dbReference type="ChEBI" id="CHEBI:15378"/>
        <dbReference type="ChEBI" id="CHEBI:57856"/>
        <dbReference type="ChEBI" id="CHEBI:59789"/>
        <dbReference type="ChEBI" id="CHEBI:90615"/>
        <dbReference type="ChEBI" id="CHEBI:90616"/>
        <dbReference type="EC" id="2.1.1.72"/>
    </reaction>
</comment>
<evidence type="ECO:0000256" key="1">
    <source>
        <dbReference type="ARBA" id="ARBA00011900"/>
    </source>
</evidence>
<dbReference type="PANTHER" id="PTHR33841:SF1">
    <property type="entry name" value="DNA METHYLTRANSFERASE A"/>
    <property type="match status" value="1"/>
</dbReference>
<dbReference type="RefSeq" id="WP_110343354.1">
    <property type="nucleotide sequence ID" value="NZ_MASU01000018.1"/>
</dbReference>
<keyword evidence="7" id="KW-1185">Reference proteome</keyword>